<keyword evidence="2" id="KW-1185">Reference proteome</keyword>
<organism evidence="1 2">
    <name type="scientific">Duganella violaceipulchra</name>
    <dbReference type="NCBI Taxonomy" id="2849652"/>
    <lineage>
        <taxon>Bacteria</taxon>
        <taxon>Pseudomonadati</taxon>
        <taxon>Pseudomonadota</taxon>
        <taxon>Betaproteobacteria</taxon>
        <taxon>Burkholderiales</taxon>
        <taxon>Oxalobacteraceae</taxon>
        <taxon>Telluria group</taxon>
        <taxon>Duganella</taxon>
    </lineage>
</organism>
<dbReference type="RefSeq" id="WP_229225081.1">
    <property type="nucleotide sequence ID" value="NZ_JAHTGR010000016.1"/>
</dbReference>
<sequence length="54" mass="6037">MATSKVVELGVNLLQSRGRAFASEFLVRRNIPFSVIVRVLSDPPGRRRAGSLRR</sequence>
<proteinExistence type="predicted"/>
<dbReference type="Proteomes" id="UP001162889">
    <property type="component" value="Unassembled WGS sequence"/>
</dbReference>
<evidence type="ECO:0000313" key="1">
    <source>
        <dbReference type="EMBL" id="MCP2007356.1"/>
    </source>
</evidence>
<dbReference type="EMBL" id="JALJZU010000002">
    <property type="protein sequence ID" value="MCP2007356.1"/>
    <property type="molecule type" value="Genomic_DNA"/>
</dbReference>
<evidence type="ECO:0000313" key="2">
    <source>
        <dbReference type="Proteomes" id="UP001162889"/>
    </source>
</evidence>
<reference evidence="1" key="1">
    <citation type="submission" date="2022-03" db="EMBL/GenBank/DDBJ databases">
        <title>Genome Encyclopedia of Bacteria and Archaea VI: Functional Genomics of Type Strains.</title>
        <authorList>
            <person name="Whitman W."/>
        </authorList>
    </citation>
    <scope>NUCLEOTIDE SEQUENCE</scope>
    <source>
        <strain evidence="1">HSC-15S17</strain>
    </source>
</reference>
<protein>
    <submittedName>
        <fullName evidence="1">Uncharacterized protein</fullName>
    </submittedName>
</protein>
<name>A0ABT1GEH6_9BURK</name>
<comment type="caution">
    <text evidence="1">The sequence shown here is derived from an EMBL/GenBank/DDBJ whole genome shotgun (WGS) entry which is preliminary data.</text>
</comment>
<gene>
    <name evidence="1" type="ORF">L1274_001049</name>
</gene>
<accession>A0ABT1GEH6</accession>